<dbReference type="OrthoDB" id="5592486at2759"/>
<comment type="subcellular location">
    <subcellularLocation>
        <location evidence="1">Endoplasmic reticulum membrane</location>
    </subcellularLocation>
</comment>
<keyword evidence="1" id="KW-0378">Hydrolase</keyword>
<comment type="function">
    <text evidence="1">Involved in inositol deacylation of GPI-anchored proteins which plays important roles in the quality control and ER-associated degradation of GPI-anchored proteins.</text>
</comment>
<sequence length="625" mass="70718">MSITAFLLKKNIYFFIPSRSLRPSQKPSRTKSKHLFFLISKQKRKFSTSKSPKNKLLSLFSFYYSTQPLQQDVENNNSQQDVKNNNLQQDVENNNSQPKNIESKKQLDHLSQTRLKHQTEQLINVVTNNGLDMPVKPIYIAPRNPVFLCPGLYGFDVKGPASIPFLQTHYWPGIADALKKIGTDVHVVRVSGTGGIRQRVSDLYNQINKKLNIDPLTNNNFQHSHKLVNLVGHSMGGLDARYLISNVLPKINSGYSVSSLTTISSPHQGSPFMDWCREYLGLGNIMESENIDIFQNSNAKKKENLDSNQNNLNLQIAKVLKSVVSDTKTTFQQDLGLDCTQNNKDKLKTNNELNLLSNDQKLALMDMRDVKANDVRLGEFVEFLEDLMNTNSWKTDGKNGKAHNFEIRNSFDEKIIKTIKTPHNLNKSPLVSDSTSTLKNNNNNTPVGSTGWGVIGGSNLSQSVVLLRQIFTRIMHLVDTPAYSVLTTDYCKKVFNPSTPMMPNVSYYSYGAKINTKNLNNYLTPLWFPHSIVYKREGDNDGLVSLTSASYGEYVETLECDHFDLTNKNRLGAVSRMLLKPLFNLSSNGNYVMQDSKKENGKLNGDFDPIEFYLRMVTRLYSNGH</sequence>
<dbReference type="GO" id="GO:0005789">
    <property type="term" value="C:endoplasmic reticulum membrane"/>
    <property type="evidence" value="ECO:0007669"/>
    <property type="project" value="UniProtKB-SubCell"/>
</dbReference>
<dbReference type="AlphaFoldDB" id="A0A2T9YRN5"/>
<proteinExistence type="inferred from homology"/>
<comment type="caution">
    <text evidence="3">The sequence shown here is derived from an EMBL/GenBank/DDBJ whole genome shotgun (WGS) entry which is preliminary data.</text>
</comment>
<dbReference type="PANTHER" id="PTHR11440">
    <property type="entry name" value="LECITHIN-CHOLESTEROL ACYLTRANSFERASE-RELATED"/>
    <property type="match status" value="1"/>
</dbReference>
<dbReference type="SUPFAM" id="SSF53474">
    <property type="entry name" value="alpha/beta-Hydrolases"/>
    <property type="match status" value="1"/>
</dbReference>
<keyword evidence="1" id="KW-0813">Transport</keyword>
<keyword evidence="1" id="KW-0653">Protein transport</keyword>
<dbReference type="Proteomes" id="UP000245699">
    <property type="component" value="Unassembled WGS sequence"/>
</dbReference>
<comment type="similarity">
    <text evidence="1">Belongs to the GPI inositol-deacylase family.</text>
</comment>
<evidence type="ECO:0000313" key="3">
    <source>
        <dbReference type="EMBL" id="PVU94914.1"/>
    </source>
</evidence>
<keyword evidence="1" id="KW-0472">Membrane</keyword>
<evidence type="ECO:0000256" key="1">
    <source>
        <dbReference type="RuleBase" id="RU365011"/>
    </source>
</evidence>
<dbReference type="InterPro" id="IPR029058">
    <property type="entry name" value="AB_hydrolase_fold"/>
</dbReference>
<keyword evidence="4" id="KW-1185">Reference proteome</keyword>
<keyword evidence="1" id="KW-0256">Endoplasmic reticulum</keyword>
<dbReference type="InterPro" id="IPR012908">
    <property type="entry name" value="PGAP1-ab_dom-like"/>
</dbReference>
<feature type="domain" description="GPI inositol-deacylase PGAP1-like alpha/beta" evidence="2">
    <location>
        <begin position="211"/>
        <end position="285"/>
    </location>
</feature>
<dbReference type="STRING" id="61424.A0A2T9YRN5"/>
<gene>
    <name evidence="3" type="ORF">BB559_002880</name>
</gene>
<reference evidence="3 4" key="1">
    <citation type="journal article" date="2018" name="MBio">
        <title>Comparative Genomics Reveals the Core Gene Toolbox for the Fungus-Insect Symbiosis.</title>
        <authorList>
            <person name="Wang Y."/>
            <person name="Stata M."/>
            <person name="Wang W."/>
            <person name="Stajich J.E."/>
            <person name="White M.M."/>
            <person name="Moncalvo J.M."/>
        </authorList>
    </citation>
    <scope>NUCLEOTIDE SEQUENCE [LARGE SCALE GENOMIC DNA]</scope>
    <source>
        <strain evidence="3 4">AUS-77-4</strain>
    </source>
</reference>
<dbReference type="GO" id="GO:0016788">
    <property type="term" value="F:hydrolase activity, acting on ester bonds"/>
    <property type="evidence" value="ECO:0007669"/>
    <property type="project" value="InterPro"/>
</dbReference>
<dbReference type="Pfam" id="PF07819">
    <property type="entry name" value="PGAP1"/>
    <property type="match status" value="1"/>
</dbReference>
<dbReference type="Gene3D" id="3.40.50.1820">
    <property type="entry name" value="alpha/beta hydrolase"/>
    <property type="match status" value="2"/>
</dbReference>
<evidence type="ECO:0000259" key="2">
    <source>
        <dbReference type="Pfam" id="PF07819"/>
    </source>
</evidence>
<organism evidence="3 4">
    <name type="scientific">Furculomyces boomerangus</name>
    <dbReference type="NCBI Taxonomy" id="61424"/>
    <lineage>
        <taxon>Eukaryota</taxon>
        <taxon>Fungi</taxon>
        <taxon>Fungi incertae sedis</taxon>
        <taxon>Zoopagomycota</taxon>
        <taxon>Kickxellomycotina</taxon>
        <taxon>Harpellomycetes</taxon>
        <taxon>Harpellales</taxon>
        <taxon>Harpellaceae</taxon>
        <taxon>Furculomyces</taxon>
    </lineage>
</organism>
<dbReference type="EC" id="3.1.-.-" evidence="1"/>
<name>A0A2T9YRN5_9FUNG</name>
<evidence type="ECO:0000313" key="4">
    <source>
        <dbReference type="Proteomes" id="UP000245699"/>
    </source>
</evidence>
<dbReference type="EMBL" id="MBFT01000215">
    <property type="protein sequence ID" value="PVU94914.1"/>
    <property type="molecule type" value="Genomic_DNA"/>
</dbReference>
<protein>
    <recommendedName>
        <fullName evidence="1">GPI inositol-deacylase</fullName>
        <ecNumber evidence="1">3.1.-.-</ecNumber>
    </recommendedName>
</protein>
<dbReference type="GO" id="GO:0015031">
    <property type="term" value="P:protein transport"/>
    <property type="evidence" value="ECO:0007669"/>
    <property type="project" value="UniProtKB-KW"/>
</dbReference>
<accession>A0A2T9YRN5</accession>